<dbReference type="STRING" id="1392247.A0A3N4KCY6"/>
<dbReference type="PANTHER" id="PTHR13812:SF23">
    <property type="entry name" value="PRNX PROTEIN"/>
    <property type="match status" value="1"/>
</dbReference>
<gene>
    <name evidence="1" type="ORF">P167DRAFT_496107</name>
</gene>
<dbReference type="InParanoid" id="A0A3N4KCY6"/>
<accession>A0A3N4KCY6</accession>
<dbReference type="GO" id="GO:0005737">
    <property type="term" value="C:cytoplasm"/>
    <property type="evidence" value="ECO:0007669"/>
    <property type="project" value="TreeGrafter"/>
</dbReference>
<dbReference type="InterPro" id="IPR003462">
    <property type="entry name" value="ODC_Mu_crystall"/>
</dbReference>
<dbReference type="EMBL" id="ML119191">
    <property type="protein sequence ID" value="RPB07209.1"/>
    <property type="molecule type" value="Genomic_DNA"/>
</dbReference>
<proteinExistence type="predicted"/>
<organism evidence="1 2">
    <name type="scientific">Morchella conica CCBAS932</name>
    <dbReference type="NCBI Taxonomy" id="1392247"/>
    <lineage>
        <taxon>Eukaryota</taxon>
        <taxon>Fungi</taxon>
        <taxon>Dikarya</taxon>
        <taxon>Ascomycota</taxon>
        <taxon>Pezizomycotina</taxon>
        <taxon>Pezizomycetes</taxon>
        <taxon>Pezizales</taxon>
        <taxon>Morchellaceae</taxon>
        <taxon>Morchella</taxon>
    </lineage>
</organism>
<keyword evidence="2" id="KW-1185">Reference proteome</keyword>
<evidence type="ECO:0000313" key="1">
    <source>
        <dbReference type="EMBL" id="RPB07209.1"/>
    </source>
</evidence>
<dbReference type="AlphaFoldDB" id="A0A3N4KCY6"/>
<dbReference type="Gene3D" id="3.40.50.720">
    <property type="entry name" value="NAD(P)-binding Rossmann-like Domain"/>
    <property type="match status" value="1"/>
</dbReference>
<evidence type="ECO:0000313" key="2">
    <source>
        <dbReference type="Proteomes" id="UP000277580"/>
    </source>
</evidence>
<dbReference type="SUPFAM" id="SSF51735">
    <property type="entry name" value="NAD(P)-binding Rossmann-fold domains"/>
    <property type="match status" value="1"/>
</dbReference>
<dbReference type="OrthoDB" id="41492at2759"/>
<dbReference type="PANTHER" id="PTHR13812">
    <property type="entry name" value="KETIMINE REDUCTASE MU-CRYSTALLIN"/>
    <property type="match status" value="1"/>
</dbReference>
<name>A0A3N4KCY6_9PEZI</name>
<protein>
    <submittedName>
        <fullName evidence="1">NAD(P)-binding protein</fullName>
    </submittedName>
</protein>
<dbReference type="FunCoup" id="A0A3N4KCY6">
    <property type="interactions" value="9"/>
</dbReference>
<dbReference type="InterPro" id="IPR023401">
    <property type="entry name" value="ODC_N"/>
</dbReference>
<dbReference type="Proteomes" id="UP000277580">
    <property type="component" value="Unassembled WGS sequence"/>
</dbReference>
<reference evidence="1 2" key="1">
    <citation type="journal article" date="2018" name="Nat. Ecol. Evol.">
        <title>Pezizomycetes genomes reveal the molecular basis of ectomycorrhizal truffle lifestyle.</title>
        <authorList>
            <person name="Murat C."/>
            <person name="Payen T."/>
            <person name="Noel B."/>
            <person name="Kuo A."/>
            <person name="Morin E."/>
            <person name="Chen J."/>
            <person name="Kohler A."/>
            <person name="Krizsan K."/>
            <person name="Balestrini R."/>
            <person name="Da Silva C."/>
            <person name="Montanini B."/>
            <person name="Hainaut M."/>
            <person name="Levati E."/>
            <person name="Barry K.W."/>
            <person name="Belfiori B."/>
            <person name="Cichocki N."/>
            <person name="Clum A."/>
            <person name="Dockter R.B."/>
            <person name="Fauchery L."/>
            <person name="Guy J."/>
            <person name="Iotti M."/>
            <person name="Le Tacon F."/>
            <person name="Lindquist E.A."/>
            <person name="Lipzen A."/>
            <person name="Malagnac F."/>
            <person name="Mello A."/>
            <person name="Molinier V."/>
            <person name="Miyauchi S."/>
            <person name="Poulain J."/>
            <person name="Riccioni C."/>
            <person name="Rubini A."/>
            <person name="Sitrit Y."/>
            <person name="Splivallo R."/>
            <person name="Traeger S."/>
            <person name="Wang M."/>
            <person name="Zifcakova L."/>
            <person name="Wipf D."/>
            <person name="Zambonelli A."/>
            <person name="Paolocci F."/>
            <person name="Nowrousian M."/>
            <person name="Ottonello S."/>
            <person name="Baldrian P."/>
            <person name="Spatafora J.W."/>
            <person name="Henrissat B."/>
            <person name="Nagy L.G."/>
            <person name="Aury J.M."/>
            <person name="Wincker P."/>
            <person name="Grigoriev I.V."/>
            <person name="Bonfante P."/>
            <person name="Martin F.M."/>
        </authorList>
    </citation>
    <scope>NUCLEOTIDE SEQUENCE [LARGE SCALE GENOMIC DNA]</scope>
    <source>
        <strain evidence="1 2">CCBAS932</strain>
    </source>
</reference>
<sequence length="360" mass="39239">MSPNPLVLSDADISYILNNLDAPALLSTLQILTTALAEITTRPYDIHQPLRQSITTSNGSTTLFMPSSNTDLTAVKTVTLNTTTSASPKGTLTIFNGTTGELQGVLAAEQLTGYRTALASMIILLRRIKRGTPVKRIVVFGTGKQARWALSLCMNLIPGLLQVTIVGRSTVQRVRDALPGARKLNEVTKWSLSSPDCKFVALAPVGEPGFEGRLREAVGGADAIFCCTPATEPLFPVEYLTAERTRYVSLVGSYKPHMKEIDPAYLRRKDVTVFVDSKEACLKEAGEVIGAGLKEDDLTEVWNTPLHEELKGNVVFKCVGLAIMDLAVGAEVLRRAREEREKLVFSETYKKIGVEIPNFS</sequence>
<dbReference type="InterPro" id="IPR036291">
    <property type="entry name" value="NAD(P)-bd_dom_sf"/>
</dbReference>
<dbReference type="Pfam" id="PF02423">
    <property type="entry name" value="OCD_Mu_crystall"/>
    <property type="match status" value="1"/>
</dbReference>
<dbReference type="Gene3D" id="3.30.1780.10">
    <property type="entry name" value="ornithine cyclodeaminase, domain 1"/>
    <property type="match status" value="1"/>
</dbReference>